<reference evidence="3" key="1">
    <citation type="submission" date="2017-03" db="EMBL/GenBank/DDBJ databases">
        <title>Phytopthora megakarya and P. palmivora, two closely related causual agents of cacao black pod achieved similar genome size and gene model numbers by different mechanisms.</title>
        <authorList>
            <person name="Ali S."/>
            <person name="Shao J."/>
            <person name="Larry D.J."/>
            <person name="Kronmiller B."/>
            <person name="Shen D."/>
            <person name="Strem M.D."/>
            <person name="Melnick R.L."/>
            <person name="Guiltinan M.J."/>
            <person name="Tyler B.M."/>
            <person name="Meinhardt L.W."/>
            <person name="Bailey B.A."/>
        </authorList>
    </citation>
    <scope>NUCLEOTIDE SEQUENCE [LARGE SCALE GENOMIC DNA]</scope>
    <source>
        <strain evidence="3">zdho120</strain>
    </source>
</reference>
<protein>
    <recommendedName>
        <fullName evidence="4">Transmembrane protein</fullName>
    </recommendedName>
</protein>
<evidence type="ECO:0000313" key="2">
    <source>
        <dbReference type="EMBL" id="OWZ09329.1"/>
    </source>
</evidence>
<keyword evidence="1" id="KW-1133">Transmembrane helix</keyword>
<gene>
    <name evidence="2" type="ORF">PHMEG_00017985</name>
</gene>
<comment type="caution">
    <text evidence="2">The sequence shown here is derived from an EMBL/GenBank/DDBJ whole genome shotgun (WGS) entry which is preliminary data.</text>
</comment>
<keyword evidence="1" id="KW-0812">Transmembrane</keyword>
<name>A0A225VWG1_9STRA</name>
<dbReference type="EMBL" id="NBNE01002831">
    <property type="protein sequence ID" value="OWZ09329.1"/>
    <property type="molecule type" value="Genomic_DNA"/>
</dbReference>
<keyword evidence="3" id="KW-1185">Reference proteome</keyword>
<dbReference type="Proteomes" id="UP000198211">
    <property type="component" value="Unassembled WGS sequence"/>
</dbReference>
<evidence type="ECO:0000256" key="1">
    <source>
        <dbReference type="SAM" id="Phobius"/>
    </source>
</evidence>
<keyword evidence="1" id="KW-0472">Membrane</keyword>
<organism evidence="2 3">
    <name type="scientific">Phytophthora megakarya</name>
    <dbReference type="NCBI Taxonomy" id="4795"/>
    <lineage>
        <taxon>Eukaryota</taxon>
        <taxon>Sar</taxon>
        <taxon>Stramenopiles</taxon>
        <taxon>Oomycota</taxon>
        <taxon>Peronosporomycetes</taxon>
        <taxon>Peronosporales</taxon>
        <taxon>Peronosporaceae</taxon>
        <taxon>Phytophthora</taxon>
    </lineage>
</organism>
<evidence type="ECO:0000313" key="3">
    <source>
        <dbReference type="Proteomes" id="UP000198211"/>
    </source>
</evidence>
<proteinExistence type="predicted"/>
<evidence type="ECO:0008006" key="4">
    <source>
        <dbReference type="Google" id="ProtNLM"/>
    </source>
</evidence>
<dbReference type="AlphaFoldDB" id="A0A225VWG1"/>
<feature type="transmembrane region" description="Helical" evidence="1">
    <location>
        <begin position="35"/>
        <end position="57"/>
    </location>
</feature>
<sequence length="59" mass="6157">MINNGECFEESVVVYTNEGANTTTTSTTTGNAKSFAMTSFVAPTLAILVTVVAQIIIAL</sequence>
<accession>A0A225VWG1</accession>